<reference evidence="1" key="1">
    <citation type="journal article" date="2020" name="Stud. Mycol.">
        <title>101 Dothideomycetes genomes: a test case for predicting lifestyles and emergence of pathogens.</title>
        <authorList>
            <person name="Haridas S."/>
            <person name="Albert R."/>
            <person name="Binder M."/>
            <person name="Bloem J."/>
            <person name="Labutti K."/>
            <person name="Salamov A."/>
            <person name="Andreopoulos B."/>
            <person name="Baker S."/>
            <person name="Barry K."/>
            <person name="Bills G."/>
            <person name="Bluhm B."/>
            <person name="Cannon C."/>
            <person name="Castanera R."/>
            <person name="Culley D."/>
            <person name="Daum C."/>
            <person name="Ezra D."/>
            <person name="Gonzalez J."/>
            <person name="Henrissat B."/>
            <person name="Kuo A."/>
            <person name="Liang C."/>
            <person name="Lipzen A."/>
            <person name="Lutzoni F."/>
            <person name="Magnuson J."/>
            <person name="Mondo S."/>
            <person name="Nolan M."/>
            <person name="Ohm R."/>
            <person name="Pangilinan J."/>
            <person name="Park H.-J."/>
            <person name="Ramirez L."/>
            <person name="Alfaro M."/>
            <person name="Sun H."/>
            <person name="Tritt A."/>
            <person name="Yoshinaga Y."/>
            <person name="Zwiers L.-H."/>
            <person name="Turgeon B."/>
            <person name="Goodwin S."/>
            <person name="Spatafora J."/>
            <person name="Crous P."/>
            <person name="Grigoriev I."/>
        </authorList>
    </citation>
    <scope>NUCLEOTIDE SEQUENCE</scope>
    <source>
        <strain evidence="1">CBS 207.26</strain>
    </source>
</reference>
<dbReference type="OrthoDB" id="5384804at2759"/>
<name>A0A6A6DQD8_9PEZI</name>
<evidence type="ECO:0000313" key="2">
    <source>
        <dbReference type="Proteomes" id="UP000800200"/>
    </source>
</evidence>
<evidence type="ECO:0000313" key="1">
    <source>
        <dbReference type="EMBL" id="KAF2181213.1"/>
    </source>
</evidence>
<accession>A0A6A6DQD8</accession>
<sequence length="240" mass="27725">MAGLLDCATELLLDIYRFLDNIDDALHLARCSKRIYTVFDTHRFQIMKSIIVNTFQHFSSKHLSGPRDPTPAELHPPSSRFEQCLHAESVSDQQIWDIVARWQGLRPLQHFYLDPVIYSKYTESPCITGDNAPQEMDMLDIWRLARNGKEIGHNNGVICTATAFSPSETGRFYKALTGYWVASESLKLAQQCRYTLQSIENQTFDDVDAMWWQRTSLQESLEVLEVYDFVYGFLCQHIDS</sequence>
<proteinExistence type="predicted"/>
<dbReference type="Proteomes" id="UP000800200">
    <property type="component" value="Unassembled WGS sequence"/>
</dbReference>
<dbReference type="AlphaFoldDB" id="A0A6A6DQD8"/>
<protein>
    <recommendedName>
        <fullName evidence="3">F-box domain-containing protein</fullName>
    </recommendedName>
</protein>
<organism evidence="1 2">
    <name type="scientific">Zopfia rhizophila CBS 207.26</name>
    <dbReference type="NCBI Taxonomy" id="1314779"/>
    <lineage>
        <taxon>Eukaryota</taxon>
        <taxon>Fungi</taxon>
        <taxon>Dikarya</taxon>
        <taxon>Ascomycota</taxon>
        <taxon>Pezizomycotina</taxon>
        <taxon>Dothideomycetes</taxon>
        <taxon>Dothideomycetes incertae sedis</taxon>
        <taxon>Zopfiaceae</taxon>
        <taxon>Zopfia</taxon>
    </lineage>
</organism>
<evidence type="ECO:0008006" key="3">
    <source>
        <dbReference type="Google" id="ProtNLM"/>
    </source>
</evidence>
<dbReference type="EMBL" id="ML994653">
    <property type="protein sequence ID" value="KAF2181213.1"/>
    <property type="molecule type" value="Genomic_DNA"/>
</dbReference>
<keyword evidence="2" id="KW-1185">Reference proteome</keyword>
<feature type="non-terminal residue" evidence="1">
    <location>
        <position position="240"/>
    </location>
</feature>
<gene>
    <name evidence="1" type="ORF">K469DRAFT_638382</name>
</gene>